<gene>
    <name evidence="2" type="ORF">VNO78_01055</name>
</gene>
<evidence type="ECO:0008006" key="4">
    <source>
        <dbReference type="Google" id="ProtNLM"/>
    </source>
</evidence>
<dbReference type="EMBL" id="JAYMYS010000001">
    <property type="protein sequence ID" value="KAK7410342.1"/>
    <property type="molecule type" value="Genomic_DNA"/>
</dbReference>
<keyword evidence="1" id="KW-0812">Transmembrane</keyword>
<reference evidence="2 3" key="1">
    <citation type="submission" date="2024-01" db="EMBL/GenBank/DDBJ databases">
        <title>The genomes of 5 underutilized Papilionoideae crops provide insights into root nodulation and disease resistanc.</title>
        <authorList>
            <person name="Jiang F."/>
        </authorList>
    </citation>
    <scope>NUCLEOTIDE SEQUENCE [LARGE SCALE GENOMIC DNA]</scope>
    <source>
        <strain evidence="2">DUOXIRENSHENG_FW03</strain>
        <tissue evidence="2">Leaves</tissue>
    </source>
</reference>
<proteinExistence type="predicted"/>
<keyword evidence="1" id="KW-0472">Membrane</keyword>
<keyword evidence="3" id="KW-1185">Reference proteome</keyword>
<feature type="transmembrane region" description="Helical" evidence="1">
    <location>
        <begin position="46"/>
        <end position="66"/>
    </location>
</feature>
<feature type="transmembrane region" description="Helical" evidence="1">
    <location>
        <begin position="86"/>
        <end position="110"/>
    </location>
</feature>
<evidence type="ECO:0000256" key="1">
    <source>
        <dbReference type="SAM" id="Phobius"/>
    </source>
</evidence>
<name>A0AAN9XV02_PSOTE</name>
<accession>A0AAN9XV02</accession>
<feature type="transmembrane region" description="Helical" evidence="1">
    <location>
        <begin position="6"/>
        <end position="25"/>
    </location>
</feature>
<keyword evidence="1" id="KW-1133">Transmembrane helix</keyword>
<organism evidence="2 3">
    <name type="scientific">Psophocarpus tetragonolobus</name>
    <name type="common">Winged bean</name>
    <name type="synonym">Dolichos tetragonolobus</name>
    <dbReference type="NCBI Taxonomy" id="3891"/>
    <lineage>
        <taxon>Eukaryota</taxon>
        <taxon>Viridiplantae</taxon>
        <taxon>Streptophyta</taxon>
        <taxon>Embryophyta</taxon>
        <taxon>Tracheophyta</taxon>
        <taxon>Spermatophyta</taxon>
        <taxon>Magnoliopsida</taxon>
        <taxon>eudicotyledons</taxon>
        <taxon>Gunneridae</taxon>
        <taxon>Pentapetalae</taxon>
        <taxon>rosids</taxon>
        <taxon>fabids</taxon>
        <taxon>Fabales</taxon>
        <taxon>Fabaceae</taxon>
        <taxon>Papilionoideae</taxon>
        <taxon>50 kb inversion clade</taxon>
        <taxon>NPAAA clade</taxon>
        <taxon>indigoferoid/millettioid clade</taxon>
        <taxon>Phaseoleae</taxon>
        <taxon>Psophocarpus</taxon>
    </lineage>
</organism>
<evidence type="ECO:0000313" key="3">
    <source>
        <dbReference type="Proteomes" id="UP001386955"/>
    </source>
</evidence>
<comment type="caution">
    <text evidence="2">The sequence shown here is derived from an EMBL/GenBank/DDBJ whole genome shotgun (WGS) entry which is preliminary data.</text>
</comment>
<dbReference type="AlphaFoldDB" id="A0AAN9XV02"/>
<protein>
    <recommendedName>
        <fullName evidence="4">Transmembrane protein</fullName>
    </recommendedName>
</protein>
<dbReference type="Proteomes" id="UP001386955">
    <property type="component" value="Unassembled WGS sequence"/>
</dbReference>
<evidence type="ECO:0000313" key="2">
    <source>
        <dbReference type="EMBL" id="KAK7410342.1"/>
    </source>
</evidence>
<sequence>MIIWWLGRILCQWLTFLLDLIVNIRKVSVPFTPISALKNFPVRTGLLLRAMSFLSCGILNILLPFLGEVTLGCFTVESGIQYDFRFLCIITVLYLLLDLALCFPFSFIFLNS</sequence>